<organism evidence="3 4">
    <name type="scientific">Candidatus Aphodoplasma excrementigallinarum</name>
    <dbReference type="NCBI Taxonomy" id="2840673"/>
    <lineage>
        <taxon>Bacteria</taxon>
        <taxon>Bacillati</taxon>
        <taxon>Bacillota</taxon>
        <taxon>Clostridia</taxon>
        <taxon>Eubacteriales</taxon>
        <taxon>Candidatus Aphodoplasma</taxon>
    </lineage>
</organism>
<dbReference type="SUPFAM" id="SSF64005">
    <property type="entry name" value="Undecaprenyl diphosphate synthase"/>
    <property type="match status" value="1"/>
</dbReference>
<dbReference type="NCBIfam" id="TIGR00055">
    <property type="entry name" value="uppS"/>
    <property type="match status" value="1"/>
</dbReference>
<name>A0A9D1NGN7_9FIRM</name>
<comment type="cofactor">
    <cofactor evidence="2">
        <name>Mg(2+)</name>
        <dbReference type="ChEBI" id="CHEBI:18420"/>
    </cofactor>
    <text evidence="2">Binds 2 magnesium ions per subunit.</text>
</comment>
<dbReference type="HAMAP" id="MF_01139">
    <property type="entry name" value="ISPT"/>
    <property type="match status" value="1"/>
</dbReference>
<dbReference type="AlphaFoldDB" id="A0A9D1NGN7"/>
<dbReference type="Pfam" id="PF01255">
    <property type="entry name" value="Prenyltransf"/>
    <property type="match status" value="1"/>
</dbReference>
<evidence type="ECO:0000256" key="2">
    <source>
        <dbReference type="HAMAP-Rule" id="MF_01139"/>
    </source>
</evidence>
<feature type="binding site" evidence="2">
    <location>
        <position position="74"/>
    </location>
    <ligand>
        <name>substrate</name>
    </ligand>
</feature>
<dbReference type="GO" id="GO:0016094">
    <property type="term" value="P:polyprenol biosynthetic process"/>
    <property type="evidence" value="ECO:0007669"/>
    <property type="project" value="TreeGrafter"/>
</dbReference>
<feature type="binding site" evidence="2">
    <location>
        <begin position="26"/>
        <end position="29"/>
    </location>
    <ligand>
        <name>substrate</name>
    </ligand>
</feature>
<feature type="binding site" evidence="2">
    <location>
        <position position="38"/>
    </location>
    <ligand>
        <name>substrate</name>
    </ligand>
</feature>
<feature type="binding site" evidence="2">
    <location>
        <position position="30"/>
    </location>
    <ligand>
        <name>substrate</name>
    </ligand>
</feature>
<keyword evidence="2" id="KW-0479">Metal-binding</keyword>
<evidence type="ECO:0000313" key="3">
    <source>
        <dbReference type="EMBL" id="HIV02299.1"/>
    </source>
</evidence>
<dbReference type="PANTHER" id="PTHR10291:SF0">
    <property type="entry name" value="DEHYDRODOLICHYL DIPHOSPHATE SYNTHASE 2"/>
    <property type="match status" value="1"/>
</dbReference>
<feature type="binding site" evidence="2">
    <location>
        <begin position="70"/>
        <end position="72"/>
    </location>
    <ligand>
        <name>substrate</name>
    </ligand>
</feature>
<gene>
    <name evidence="3" type="ORF">IAC74_01895</name>
</gene>
<protein>
    <recommendedName>
        <fullName evidence="2">Isoprenyl transferase</fullName>
        <ecNumber evidence="2">2.5.1.-</ecNumber>
    </recommendedName>
</protein>
<sequence>MALFRKAKKEYDKALLPKHVAIIMDGNGRWAKKRSLPRIMGHRAGADALRRVSRFAGHMGIEYITVYAFSTENWKRSDEEVSGLMSLLLDYLKNAEKELGGDEVRIRVIGDPARFSDEIQQQIKRVEAVTKDNKAVTVTLALNYGGRDELVHAVKAIAKEVQDGKTDPDSIDEKTVSRHLYTYDMPDPDLVIRTSGELRLSNYLLWQTSYSELYFTDTLWPDFDEKEFTKAIDAYLSRSRRFGGR</sequence>
<feature type="active site" evidence="2">
    <location>
        <position position="25"/>
    </location>
</feature>
<feature type="binding site" evidence="2">
    <location>
        <position position="76"/>
    </location>
    <ligand>
        <name>substrate</name>
    </ligand>
</feature>
<reference evidence="3" key="1">
    <citation type="submission" date="2020-10" db="EMBL/GenBank/DDBJ databases">
        <authorList>
            <person name="Gilroy R."/>
        </authorList>
    </citation>
    <scope>NUCLEOTIDE SEQUENCE</scope>
    <source>
        <strain evidence="3">4920</strain>
    </source>
</reference>
<comment type="subunit">
    <text evidence="2">Homodimer.</text>
</comment>
<comment type="similarity">
    <text evidence="2">Belongs to the UPP synthase family.</text>
</comment>
<dbReference type="InterPro" id="IPR001441">
    <property type="entry name" value="UPP_synth-like"/>
</dbReference>
<dbReference type="EMBL" id="DVOF01000057">
    <property type="protein sequence ID" value="HIV02299.1"/>
    <property type="molecule type" value="Genomic_DNA"/>
</dbReference>
<dbReference type="CDD" id="cd00475">
    <property type="entry name" value="Cis_IPPS"/>
    <property type="match status" value="1"/>
</dbReference>
<reference evidence="3" key="2">
    <citation type="journal article" date="2021" name="PeerJ">
        <title>Extensive microbial diversity within the chicken gut microbiome revealed by metagenomics and culture.</title>
        <authorList>
            <person name="Gilroy R."/>
            <person name="Ravi A."/>
            <person name="Getino M."/>
            <person name="Pursley I."/>
            <person name="Horton D.L."/>
            <person name="Alikhan N.F."/>
            <person name="Baker D."/>
            <person name="Gharbi K."/>
            <person name="Hall N."/>
            <person name="Watson M."/>
            <person name="Adriaenssens E.M."/>
            <person name="Foster-Nyarko E."/>
            <person name="Jarju S."/>
            <person name="Secka A."/>
            <person name="Antonio M."/>
            <person name="Oren A."/>
            <person name="Chaudhuri R.R."/>
            <person name="La Ragione R."/>
            <person name="Hildebrand F."/>
            <person name="Pallen M.J."/>
        </authorList>
    </citation>
    <scope>NUCLEOTIDE SEQUENCE</scope>
    <source>
        <strain evidence="3">4920</strain>
    </source>
</reference>
<evidence type="ECO:0000313" key="4">
    <source>
        <dbReference type="Proteomes" id="UP000886743"/>
    </source>
</evidence>
<feature type="binding site" evidence="2">
    <location>
        <position position="25"/>
    </location>
    <ligand>
        <name>Mg(2+)</name>
        <dbReference type="ChEBI" id="CHEBI:18420"/>
    </ligand>
</feature>
<proteinExistence type="inferred from homology"/>
<comment type="caution">
    <text evidence="3">The sequence shown here is derived from an EMBL/GenBank/DDBJ whole genome shotgun (WGS) entry which is preliminary data.</text>
</comment>
<dbReference type="PANTHER" id="PTHR10291">
    <property type="entry name" value="DEHYDRODOLICHYL DIPHOSPHATE SYNTHASE FAMILY MEMBER"/>
    <property type="match status" value="1"/>
</dbReference>
<dbReference type="GO" id="GO:0000287">
    <property type="term" value="F:magnesium ion binding"/>
    <property type="evidence" value="ECO:0007669"/>
    <property type="project" value="UniProtKB-UniRule"/>
</dbReference>
<dbReference type="GO" id="GO:0045547">
    <property type="term" value="F:ditrans,polycis-polyprenyl diphosphate synthase [(2E,6E)-farnesyl diphosphate specific] activity"/>
    <property type="evidence" value="ECO:0007669"/>
    <property type="project" value="TreeGrafter"/>
</dbReference>
<dbReference type="Proteomes" id="UP000886743">
    <property type="component" value="Unassembled WGS sequence"/>
</dbReference>
<dbReference type="PROSITE" id="PS01066">
    <property type="entry name" value="UPP_SYNTHASE"/>
    <property type="match status" value="1"/>
</dbReference>
<dbReference type="InterPro" id="IPR018520">
    <property type="entry name" value="UPP_synth-like_CS"/>
</dbReference>
<dbReference type="Gene3D" id="3.40.1180.10">
    <property type="entry name" value="Decaprenyl diphosphate synthase-like"/>
    <property type="match status" value="1"/>
</dbReference>
<dbReference type="EC" id="2.5.1.-" evidence="2"/>
<dbReference type="NCBIfam" id="NF011405">
    <property type="entry name" value="PRK14830.1"/>
    <property type="match status" value="1"/>
</dbReference>
<feature type="binding site" evidence="2">
    <location>
        <begin position="199"/>
        <end position="201"/>
    </location>
    <ligand>
        <name>substrate</name>
    </ligand>
</feature>
<evidence type="ECO:0000256" key="1">
    <source>
        <dbReference type="ARBA" id="ARBA00022679"/>
    </source>
</evidence>
<feature type="binding site" evidence="2">
    <location>
        <position position="193"/>
    </location>
    <ligand>
        <name>substrate</name>
    </ligand>
</feature>
<keyword evidence="2" id="KW-0460">Magnesium</keyword>
<comment type="function">
    <text evidence="2">Catalyzes the condensation of isopentenyl diphosphate (IPP) with allylic pyrophosphates generating different type of terpenoids.</text>
</comment>
<dbReference type="FunFam" id="3.40.1180.10:FF:000001">
    <property type="entry name" value="(2E,6E)-farnesyl-diphosphate-specific ditrans,polycis-undecaprenyl-diphosphate synthase"/>
    <property type="match status" value="1"/>
</dbReference>
<accession>A0A9D1NGN7</accession>
<keyword evidence="1 2" id="KW-0808">Transferase</keyword>
<feature type="active site" description="Proton acceptor" evidence="2">
    <location>
        <position position="73"/>
    </location>
</feature>
<feature type="binding site" evidence="2">
    <location>
        <position position="42"/>
    </location>
    <ligand>
        <name>substrate</name>
    </ligand>
</feature>
<feature type="binding site" evidence="2">
    <location>
        <position position="212"/>
    </location>
    <ligand>
        <name>Mg(2+)</name>
        <dbReference type="ChEBI" id="CHEBI:18420"/>
    </ligand>
</feature>
<dbReference type="InterPro" id="IPR036424">
    <property type="entry name" value="UPP_synth-like_sf"/>
</dbReference>